<feature type="region of interest" description="Disordered" evidence="1">
    <location>
        <begin position="1"/>
        <end position="80"/>
    </location>
</feature>
<protein>
    <submittedName>
        <fullName evidence="2">Uncharacterized protein</fullName>
    </submittedName>
</protein>
<comment type="caution">
    <text evidence="2">The sequence shown here is derived from an EMBL/GenBank/DDBJ whole genome shotgun (WGS) entry which is preliminary data.</text>
</comment>
<dbReference type="RefSeq" id="XP_018687246.1">
    <property type="nucleotide sequence ID" value="XM_018843405.1"/>
</dbReference>
<proteinExistence type="predicted"/>
<dbReference type="GeneID" id="30016068"/>
<sequence length="126" mass="13996">MRRYNEVVAGKREPKSRSASRGLADDTVRFFRQQSLGANRESPSKTSASRASVSRMTRMPSTSPTRTTKTKSGAAAADHWAEEREEFQMDFCMMAGVEAFQQLTIEDKAACAKGWRLAKAELMQAA</sequence>
<dbReference type="Proteomes" id="UP000078343">
    <property type="component" value="Unassembled WGS sequence"/>
</dbReference>
<organism evidence="2 3">
    <name type="scientific">Fonsecaea erecta</name>
    <dbReference type="NCBI Taxonomy" id="1367422"/>
    <lineage>
        <taxon>Eukaryota</taxon>
        <taxon>Fungi</taxon>
        <taxon>Dikarya</taxon>
        <taxon>Ascomycota</taxon>
        <taxon>Pezizomycotina</taxon>
        <taxon>Eurotiomycetes</taxon>
        <taxon>Chaetothyriomycetidae</taxon>
        <taxon>Chaetothyriales</taxon>
        <taxon>Herpotrichiellaceae</taxon>
        <taxon>Fonsecaea</taxon>
    </lineage>
</organism>
<reference evidence="2 3" key="1">
    <citation type="submission" date="2016-04" db="EMBL/GenBank/DDBJ databases">
        <title>Draft genome of Fonsecaea erecta CBS 125763.</title>
        <authorList>
            <person name="Weiss V.A."/>
            <person name="Vicente V.A."/>
            <person name="Raittz R.T."/>
            <person name="Moreno L.F."/>
            <person name="De Souza E.M."/>
            <person name="Pedrosa F.O."/>
            <person name="Steffens M.B."/>
            <person name="Faoro H."/>
            <person name="Tadra-Sfeir M.Z."/>
            <person name="Najafzadeh M.J."/>
            <person name="Felipe M.S."/>
            <person name="Teixeira M."/>
            <person name="Sun J."/>
            <person name="Xi L."/>
            <person name="Gomes R."/>
            <person name="De Azevedo C.M."/>
            <person name="Salgado C.G."/>
            <person name="Da Silva M.B."/>
            <person name="Nascimento M.F."/>
            <person name="Queiroz-Telles F."/>
            <person name="Attili D.S."/>
            <person name="Gorbushina A."/>
        </authorList>
    </citation>
    <scope>NUCLEOTIDE SEQUENCE [LARGE SCALE GENOMIC DNA]</scope>
    <source>
        <strain evidence="2 3">CBS 125763</strain>
    </source>
</reference>
<evidence type="ECO:0000313" key="3">
    <source>
        <dbReference type="Proteomes" id="UP000078343"/>
    </source>
</evidence>
<evidence type="ECO:0000313" key="2">
    <source>
        <dbReference type="EMBL" id="OAP53879.1"/>
    </source>
</evidence>
<dbReference type="EMBL" id="LVYI01000018">
    <property type="protein sequence ID" value="OAP53879.1"/>
    <property type="molecule type" value="Genomic_DNA"/>
</dbReference>
<accession>A0A178Z263</accession>
<dbReference type="AlphaFoldDB" id="A0A178Z263"/>
<name>A0A178Z263_9EURO</name>
<keyword evidence="3" id="KW-1185">Reference proteome</keyword>
<gene>
    <name evidence="2" type="ORF">AYL99_11901</name>
</gene>
<evidence type="ECO:0000256" key="1">
    <source>
        <dbReference type="SAM" id="MobiDB-lite"/>
    </source>
</evidence>
<feature type="compositionally biased region" description="Low complexity" evidence="1">
    <location>
        <begin position="54"/>
        <end position="72"/>
    </location>
</feature>